<keyword evidence="5" id="KW-0862">Zinc</keyword>
<name>A0A166EYQ2_9AGAM</name>
<dbReference type="Gene3D" id="1.20.1510.10">
    <property type="entry name" value="Cation efflux protein transmembrane domain"/>
    <property type="match status" value="2"/>
</dbReference>
<dbReference type="InterPro" id="IPR058533">
    <property type="entry name" value="Cation_efflux_TM"/>
</dbReference>
<dbReference type="SUPFAM" id="SSF161111">
    <property type="entry name" value="Cation efflux protein transmembrane domain-like"/>
    <property type="match status" value="1"/>
</dbReference>
<dbReference type="GO" id="GO:0006882">
    <property type="term" value="P:intracellular zinc ion homeostasis"/>
    <property type="evidence" value="ECO:0007669"/>
    <property type="project" value="TreeGrafter"/>
</dbReference>
<evidence type="ECO:0000256" key="3">
    <source>
        <dbReference type="ARBA" id="ARBA00022448"/>
    </source>
</evidence>
<feature type="transmembrane region" description="Helical" evidence="9">
    <location>
        <begin position="12"/>
        <end position="36"/>
    </location>
</feature>
<dbReference type="OrthoDB" id="9944568at2759"/>
<sequence>MQLSWSRSTKIKTLLVIDVLFFVAEITVGYVVGSLALVADSFHMLNDVLSLVVALYAIKLSNNPKTLKFTYGWNRAEIVAALMNGVFLLALCFSIFLEAIQRFFNIQEVSNPKLVVIVGCLGLASNILGLFLFHEHDHSHGDSEGNKSHSSPQNAELDLEAQRTAHPNPSSSSLEGHPAQTRASLVQAAHEMQNMSSRATTTLPDEDLVLKERVPSGSGTNPSPPRTPSRAPSINHSGSSHGREPTPRQSTDAPSIPRPSKESHSHNGSMNMRALVLHVMGDALGNIGVILSGLVIWLAHTKGRFYFDPAVSLLITCIIFSSALPLVRSAAFILLQGTPSSISVEDIRTAILRLPGVQSVHELHVWQLSETKIVASLHVWVSSGVDYMDLAMQMRKVLHDHGVHSATIQPEFSSDTVTSENLEYSTSVDTQCLISCPPGQDCNISNACCPPGEIPTDIPVTSTGTSPDTRP</sequence>
<dbReference type="EMBL" id="KV428037">
    <property type="protein sequence ID" value="KZT40093.1"/>
    <property type="molecule type" value="Genomic_DNA"/>
</dbReference>
<evidence type="ECO:0000313" key="12">
    <source>
        <dbReference type="EMBL" id="KZT40093.1"/>
    </source>
</evidence>
<dbReference type="STRING" id="1314776.A0A166EYQ2"/>
<dbReference type="Proteomes" id="UP000076798">
    <property type="component" value="Unassembled WGS sequence"/>
</dbReference>
<keyword evidence="6 9" id="KW-1133">Transmembrane helix</keyword>
<dbReference type="InterPro" id="IPR002524">
    <property type="entry name" value="Cation_efflux"/>
</dbReference>
<evidence type="ECO:0000256" key="4">
    <source>
        <dbReference type="ARBA" id="ARBA00022692"/>
    </source>
</evidence>
<protein>
    <submittedName>
        <fullName evidence="12">Cation efflux protein</fullName>
    </submittedName>
</protein>
<evidence type="ECO:0000256" key="1">
    <source>
        <dbReference type="ARBA" id="ARBA00004141"/>
    </source>
</evidence>
<keyword evidence="13" id="KW-1185">Reference proteome</keyword>
<keyword evidence="7 9" id="KW-0472">Membrane</keyword>
<gene>
    <name evidence="12" type="ORF">SISSUDRAFT_1044700</name>
</gene>
<dbReference type="Pfam" id="PF16916">
    <property type="entry name" value="ZT_dimer"/>
    <property type="match status" value="1"/>
</dbReference>
<feature type="compositionally biased region" description="Polar residues" evidence="8">
    <location>
        <begin position="193"/>
        <end position="203"/>
    </location>
</feature>
<keyword evidence="4 9" id="KW-0812">Transmembrane</keyword>
<feature type="transmembrane region" description="Helical" evidence="9">
    <location>
        <begin position="112"/>
        <end position="133"/>
    </location>
</feature>
<dbReference type="InterPro" id="IPR027470">
    <property type="entry name" value="Cation_efflux_CTD"/>
</dbReference>
<feature type="transmembrane region" description="Helical" evidence="9">
    <location>
        <begin position="311"/>
        <end position="335"/>
    </location>
</feature>
<evidence type="ECO:0000256" key="8">
    <source>
        <dbReference type="SAM" id="MobiDB-lite"/>
    </source>
</evidence>
<dbReference type="PANTHER" id="PTHR45820">
    <property type="entry name" value="FI23527P1"/>
    <property type="match status" value="1"/>
</dbReference>
<evidence type="ECO:0000256" key="7">
    <source>
        <dbReference type="ARBA" id="ARBA00023136"/>
    </source>
</evidence>
<comment type="similarity">
    <text evidence="2">Belongs to the cation diffusion facilitator (CDF) transporter (TC 2.A.4) family. SLC30A subfamily.</text>
</comment>
<dbReference type="InterPro" id="IPR036837">
    <property type="entry name" value="Cation_efflux_CTD_sf"/>
</dbReference>
<organism evidence="12 13">
    <name type="scientific">Sistotremastrum suecicum HHB10207 ss-3</name>
    <dbReference type="NCBI Taxonomy" id="1314776"/>
    <lineage>
        <taxon>Eukaryota</taxon>
        <taxon>Fungi</taxon>
        <taxon>Dikarya</taxon>
        <taxon>Basidiomycota</taxon>
        <taxon>Agaricomycotina</taxon>
        <taxon>Agaricomycetes</taxon>
        <taxon>Sistotremastrales</taxon>
        <taxon>Sistotremastraceae</taxon>
        <taxon>Sistotremastrum</taxon>
    </lineage>
</organism>
<feature type="transmembrane region" description="Helical" evidence="9">
    <location>
        <begin position="78"/>
        <end position="100"/>
    </location>
</feature>
<feature type="domain" description="Cation efflux protein cytoplasmic" evidence="11">
    <location>
        <begin position="339"/>
        <end position="411"/>
    </location>
</feature>
<feature type="domain" description="Cation efflux protein transmembrane" evidence="10">
    <location>
        <begin position="14"/>
        <end position="335"/>
    </location>
</feature>
<feature type="region of interest" description="Disordered" evidence="8">
    <location>
        <begin position="162"/>
        <end position="268"/>
    </location>
</feature>
<evidence type="ECO:0000259" key="10">
    <source>
        <dbReference type="Pfam" id="PF01545"/>
    </source>
</evidence>
<dbReference type="GO" id="GO:0005385">
    <property type="term" value="F:zinc ion transmembrane transporter activity"/>
    <property type="evidence" value="ECO:0007669"/>
    <property type="project" value="TreeGrafter"/>
</dbReference>
<proteinExistence type="inferred from homology"/>
<dbReference type="InterPro" id="IPR027469">
    <property type="entry name" value="Cation_efflux_TMD_sf"/>
</dbReference>
<evidence type="ECO:0000256" key="2">
    <source>
        <dbReference type="ARBA" id="ARBA00008873"/>
    </source>
</evidence>
<keyword evidence="3" id="KW-0813">Transport</keyword>
<dbReference type="AlphaFoldDB" id="A0A166EYQ2"/>
<reference evidence="12 13" key="1">
    <citation type="journal article" date="2016" name="Mol. Biol. Evol.">
        <title>Comparative Genomics of Early-Diverging Mushroom-Forming Fungi Provides Insights into the Origins of Lignocellulose Decay Capabilities.</title>
        <authorList>
            <person name="Nagy L.G."/>
            <person name="Riley R."/>
            <person name="Tritt A."/>
            <person name="Adam C."/>
            <person name="Daum C."/>
            <person name="Floudas D."/>
            <person name="Sun H."/>
            <person name="Yadav J.S."/>
            <person name="Pangilinan J."/>
            <person name="Larsson K.H."/>
            <person name="Matsuura K."/>
            <person name="Barry K."/>
            <person name="Labutti K."/>
            <person name="Kuo R."/>
            <person name="Ohm R.A."/>
            <person name="Bhattacharya S.S."/>
            <person name="Shirouzu T."/>
            <person name="Yoshinaga Y."/>
            <person name="Martin F.M."/>
            <person name="Grigoriev I.V."/>
            <person name="Hibbett D.S."/>
        </authorList>
    </citation>
    <scope>NUCLEOTIDE SEQUENCE [LARGE SCALE GENOMIC DNA]</scope>
    <source>
        <strain evidence="12 13">HHB10207 ss-3</strain>
    </source>
</reference>
<feature type="compositionally biased region" description="Polar residues" evidence="8">
    <location>
        <begin position="165"/>
        <end position="174"/>
    </location>
</feature>
<dbReference type="NCBIfam" id="TIGR01297">
    <property type="entry name" value="CDF"/>
    <property type="match status" value="1"/>
</dbReference>
<dbReference type="PANTHER" id="PTHR45820:SF4">
    <property type="entry name" value="ZINC TRANSPORTER 63C, ISOFORM F"/>
    <property type="match status" value="1"/>
</dbReference>
<dbReference type="GO" id="GO:0016020">
    <property type="term" value="C:membrane"/>
    <property type="evidence" value="ECO:0007669"/>
    <property type="project" value="UniProtKB-SubCell"/>
</dbReference>
<accession>A0A166EYQ2</accession>
<evidence type="ECO:0000256" key="6">
    <source>
        <dbReference type="ARBA" id="ARBA00022989"/>
    </source>
</evidence>
<evidence type="ECO:0000313" key="13">
    <source>
        <dbReference type="Proteomes" id="UP000076798"/>
    </source>
</evidence>
<evidence type="ECO:0000256" key="9">
    <source>
        <dbReference type="SAM" id="Phobius"/>
    </source>
</evidence>
<dbReference type="Pfam" id="PF01545">
    <property type="entry name" value="Cation_efflux"/>
    <property type="match status" value="1"/>
</dbReference>
<comment type="subcellular location">
    <subcellularLocation>
        <location evidence="1">Membrane</location>
        <topology evidence="1">Multi-pass membrane protein</topology>
    </subcellularLocation>
</comment>
<evidence type="ECO:0000259" key="11">
    <source>
        <dbReference type="Pfam" id="PF16916"/>
    </source>
</evidence>
<evidence type="ECO:0000256" key="5">
    <source>
        <dbReference type="ARBA" id="ARBA00022833"/>
    </source>
</evidence>
<feature type="transmembrane region" description="Helical" evidence="9">
    <location>
        <begin position="275"/>
        <end position="299"/>
    </location>
</feature>
<dbReference type="SUPFAM" id="SSF160240">
    <property type="entry name" value="Cation efflux protein cytoplasmic domain-like"/>
    <property type="match status" value="1"/>
</dbReference>